<feature type="transmembrane region" description="Helical" evidence="2">
    <location>
        <begin position="12"/>
        <end position="36"/>
    </location>
</feature>
<feature type="transmembrane region" description="Helical" evidence="2">
    <location>
        <begin position="117"/>
        <end position="135"/>
    </location>
</feature>
<feature type="compositionally biased region" description="Basic and acidic residues" evidence="1">
    <location>
        <begin position="169"/>
        <end position="183"/>
    </location>
</feature>
<accession>A0A841PZE6</accession>
<dbReference type="EMBL" id="JACHHJ010000003">
    <property type="protein sequence ID" value="MBB6450303.1"/>
    <property type="molecule type" value="Genomic_DNA"/>
</dbReference>
<dbReference type="AlphaFoldDB" id="A0A841PZE6"/>
<protein>
    <submittedName>
        <fullName evidence="3">Uncharacterized protein</fullName>
    </submittedName>
</protein>
<keyword evidence="2" id="KW-0812">Transmembrane</keyword>
<dbReference type="Proteomes" id="UP000568839">
    <property type="component" value="Unassembled WGS sequence"/>
</dbReference>
<feature type="region of interest" description="Disordered" evidence="1">
    <location>
        <begin position="169"/>
        <end position="224"/>
    </location>
</feature>
<keyword evidence="2" id="KW-0472">Membrane</keyword>
<feature type="compositionally biased region" description="Basic and acidic residues" evidence="1">
    <location>
        <begin position="195"/>
        <end position="224"/>
    </location>
</feature>
<feature type="compositionally biased region" description="Low complexity" evidence="1">
    <location>
        <begin position="185"/>
        <end position="194"/>
    </location>
</feature>
<gene>
    <name evidence="3" type="ORF">HNR44_002286</name>
</gene>
<evidence type="ECO:0000256" key="1">
    <source>
        <dbReference type="SAM" id="MobiDB-lite"/>
    </source>
</evidence>
<evidence type="ECO:0000313" key="3">
    <source>
        <dbReference type="EMBL" id="MBB6450303.1"/>
    </source>
</evidence>
<evidence type="ECO:0000256" key="2">
    <source>
        <dbReference type="SAM" id="Phobius"/>
    </source>
</evidence>
<keyword evidence="2" id="KW-1133">Transmembrane helix</keyword>
<name>A0A841PZE6_9BACL</name>
<evidence type="ECO:0000313" key="4">
    <source>
        <dbReference type="Proteomes" id="UP000568839"/>
    </source>
</evidence>
<dbReference type="RefSeq" id="WP_184404357.1">
    <property type="nucleotide sequence ID" value="NZ_JACHHJ010000003.1"/>
</dbReference>
<feature type="transmembrane region" description="Helical" evidence="2">
    <location>
        <begin position="43"/>
        <end position="63"/>
    </location>
</feature>
<feature type="transmembrane region" description="Helical" evidence="2">
    <location>
        <begin position="83"/>
        <end position="105"/>
    </location>
</feature>
<keyword evidence="4" id="KW-1185">Reference proteome</keyword>
<reference evidence="3 4" key="1">
    <citation type="submission" date="2020-08" db="EMBL/GenBank/DDBJ databases">
        <title>Genomic Encyclopedia of Type Strains, Phase IV (KMG-IV): sequencing the most valuable type-strain genomes for metagenomic binning, comparative biology and taxonomic classification.</title>
        <authorList>
            <person name="Goeker M."/>
        </authorList>
    </citation>
    <scope>NUCLEOTIDE SEQUENCE [LARGE SCALE GENOMIC DNA]</scope>
    <source>
        <strain evidence="3 4">DSM 21769</strain>
    </source>
</reference>
<organism evidence="3 4">
    <name type="scientific">Geomicrobium halophilum</name>
    <dbReference type="NCBI Taxonomy" id="549000"/>
    <lineage>
        <taxon>Bacteria</taxon>
        <taxon>Bacillati</taxon>
        <taxon>Bacillota</taxon>
        <taxon>Bacilli</taxon>
        <taxon>Bacillales</taxon>
        <taxon>Geomicrobium</taxon>
    </lineage>
</organism>
<comment type="caution">
    <text evidence="3">The sequence shown here is derived from an EMBL/GenBank/DDBJ whole genome shotgun (WGS) entry which is preliminary data.</text>
</comment>
<proteinExistence type="predicted"/>
<sequence>MFGLTDIPRLLMSALIILPLVMFIREAGYYSVATLLGATNKKLTIGCGPILFTLPTLEVRKYFFMYSWMDYDELNPDSKFWHGLIYASPILSSSIAATIINALIANGMIPSNVFWDVFLFYVFFYVLFDVLPVYLPDGQPTNGRAVFDLVWHGERSDFLKQKVQEEVSKMKETYSHAQSKDSSEGEGSSTPSEEASTKAQEETIENRDRDQREHGDHTDPQNNG</sequence>